<accession>A0A419Q5P2</accession>
<dbReference type="InParanoid" id="A0A419Q5P2"/>
<dbReference type="AlphaFoldDB" id="A0A419Q5P2"/>
<reference evidence="5 6" key="1">
    <citation type="journal article" date="2018" name="Biotechnol. Adv.">
        <title>Improved genomic resources and new bioinformatic workflow for the carcinogenic parasite Clonorchis sinensis: Biotechnological implications.</title>
        <authorList>
            <person name="Wang D."/>
            <person name="Korhonen P.K."/>
            <person name="Gasser R.B."/>
            <person name="Young N.D."/>
        </authorList>
    </citation>
    <scope>NUCLEOTIDE SEQUENCE [LARGE SCALE GENOMIC DNA]</scope>
    <source>
        <strain evidence="5">Cs-k2</strain>
    </source>
</reference>
<keyword evidence="3" id="KW-1133">Transmembrane helix</keyword>
<evidence type="ECO:0000256" key="4">
    <source>
        <dbReference type="ARBA" id="ARBA00023136"/>
    </source>
</evidence>
<evidence type="ECO:0000256" key="3">
    <source>
        <dbReference type="ARBA" id="ARBA00022989"/>
    </source>
</evidence>
<keyword evidence="4" id="KW-0472">Membrane</keyword>
<dbReference type="STRING" id="79923.A0A419Q5P2"/>
<protein>
    <recommendedName>
        <fullName evidence="7">Tetraspanin-CD63 receptor</fullName>
    </recommendedName>
</protein>
<gene>
    <name evidence="5" type="ORF">CSKR_102758</name>
</gene>
<comment type="subcellular location">
    <subcellularLocation>
        <location evidence="1">Membrane</location>
        <topology evidence="1">Multi-pass membrane protein</topology>
    </subcellularLocation>
</comment>
<keyword evidence="6" id="KW-1185">Reference proteome</keyword>
<comment type="caution">
    <text evidence="5">The sequence shown here is derived from an EMBL/GenBank/DDBJ whole genome shotgun (WGS) entry which is preliminary data.</text>
</comment>
<evidence type="ECO:0000256" key="2">
    <source>
        <dbReference type="ARBA" id="ARBA00022692"/>
    </source>
</evidence>
<evidence type="ECO:0008006" key="7">
    <source>
        <dbReference type="Google" id="ProtNLM"/>
    </source>
</evidence>
<organism evidence="5 6">
    <name type="scientific">Clonorchis sinensis</name>
    <name type="common">Chinese liver fluke</name>
    <dbReference type="NCBI Taxonomy" id="79923"/>
    <lineage>
        <taxon>Eukaryota</taxon>
        <taxon>Metazoa</taxon>
        <taxon>Spiralia</taxon>
        <taxon>Lophotrochozoa</taxon>
        <taxon>Platyhelminthes</taxon>
        <taxon>Trematoda</taxon>
        <taxon>Digenea</taxon>
        <taxon>Opisthorchiida</taxon>
        <taxon>Opisthorchiata</taxon>
        <taxon>Opisthorchiidae</taxon>
        <taxon>Clonorchis</taxon>
    </lineage>
</organism>
<dbReference type="Proteomes" id="UP000286415">
    <property type="component" value="Unassembled WGS sequence"/>
</dbReference>
<dbReference type="InterPro" id="IPR008952">
    <property type="entry name" value="Tetraspanin_EC2_sf"/>
</dbReference>
<dbReference type="InterPro" id="IPR018499">
    <property type="entry name" value="Tetraspanin/Peripherin"/>
</dbReference>
<dbReference type="EMBL" id="NIRI02000077">
    <property type="protein sequence ID" value="KAG5441144.1"/>
    <property type="molecule type" value="Genomic_DNA"/>
</dbReference>
<proteinExistence type="predicted"/>
<dbReference type="Pfam" id="PF00335">
    <property type="entry name" value="Tetraspanin"/>
    <property type="match status" value="1"/>
</dbReference>
<dbReference type="GO" id="GO:0016020">
    <property type="term" value="C:membrane"/>
    <property type="evidence" value="ECO:0007669"/>
    <property type="project" value="UniProtKB-SubCell"/>
</dbReference>
<evidence type="ECO:0000256" key="1">
    <source>
        <dbReference type="ARBA" id="ARBA00004141"/>
    </source>
</evidence>
<dbReference type="OrthoDB" id="6131345at2759"/>
<name>A0A419Q5P2_CLOSI</name>
<reference evidence="5 6" key="2">
    <citation type="journal article" date="2021" name="Genomics">
        <title>High-quality reference genome for Clonorchis sinensis.</title>
        <authorList>
            <person name="Young N.D."/>
            <person name="Stroehlein A.J."/>
            <person name="Kinkar L."/>
            <person name="Wang T."/>
            <person name="Sohn W.M."/>
            <person name="Chang B.C.H."/>
            <person name="Kaur P."/>
            <person name="Weisz D."/>
            <person name="Dudchenko O."/>
            <person name="Aiden E.L."/>
            <person name="Korhonen P.K."/>
            <person name="Gasser R.B."/>
        </authorList>
    </citation>
    <scope>NUCLEOTIDE SEQUENCE [LARGE SCALE GENOMIC DNA]</scope>
    <source>
        <strain evidence="5">Cs-k2</strain>
    </source>
</reference>
<keyword evidence="2" id="KW-0812">Transmembrane</keyword>
<evidence type="ECO:0000313" key="6">
    <source>
        <dbReference type="Proteomes" id="UP000286415"/>
    </source>
</evidence>
<dbReference type="SUPFAM" id="SSF48652">
    <property type="entry name" value="Tetraspanin"/>
    <property type="match status" value="1"/>
</dbReference>
<evidence type="ECO:0000313" key="5">
    <source>
        <dbReference type="EMBL" id="KAG5441144.1"/>
    </source>
</evidence>
<sequence length="275" mass="30187">MLCNIPCRIVLTVINAVSLVVGLVILTGGGLLIWGRDIFTKVLDKFLEPFLRAIHVADDAAQVTELISRITTSTSPIGIVLLCFGAAVAILSVIGIIGACCNLLIVLKVYAAIVTVIAVAMLAVVILYFVKQDIFGEYAVKFFRMSVANYTSIEANDVHSLVVGFLQPYLGCCGVDSPTEFSQMAKKDVYDDKEYIDLKYPIPCCKMTDKFILIDPNCPNDFTEQNSNIGIGCHRPMKDKVIEVMNKAMFALIATMVFLFLLVIFTGITIFMDCL</sequence>
<dbReference type="Gene3D" id="1.10.1450.10">
    <property type="entry name" value="Tetraspanin"/>
    <property type="match status" value="1"/>
</dbReference>